<name>A0AAW3YT99_9GAMM</name>
<dbReference type="Pfam" id="PF02413">
    <property type="entry name" value="Caudo_TAP"/>
    <property type="match status" value="1"/>
</dbReference>
<sequence>MNITCFKDTQTGEVYAYDDEQMSFINKINEPDFNHDDASVPDIFFMINEKIKGMYKMTVQEVEAHINPPVSKEQRIEEAELQKRQLLNESAEKIAIWQDAVDLDMATKKEKIALFVWRRYRVLLYRVDCSTAPDIAWPELPK</sequence>
<proteinExistence type="predicted"/>
<comment type="caution">
    <text evidence="1">The sequence shown here is derived from an EMBL/GenBank/DDBJ whole genome shotgun (WGS) entry which is preliminary data.</text>
</comment>
<organism evidence="1">
    <name type="scientific">Xenorhabdus szentirmaii</name>
    <dbReference type="NCBI Taxonomy" id="290112"/>
    <lineage>
        <taxon>Bacteria</taxon>
        <taxon>Pseudomonadati</taxon>
        <taxon>Pseudomonadota</taxon>
        <taxon>Gammaproteobacteria</taxon>
        <taxon>Enterobacterales</taxon>
        <taxon>Morganellaceae</taxon>
        <taxon>Xenorhabdus</taxon>
    </lineage>
</organism>
<dbReference type="PANTHER" id="PTHR34413:SF2">
    <property type="entry name" value="PROPHAGE TAIL FIBER ASSEMBLY PROTEIN HOMOLOG TFAE-RELATED"/>
    <property type="match status" value="1"/>
</dbReference>
<evidence type="ECO:0000313" key="1">
    <source>
        <dbReference type="EMBL" id="MBD2800314.1"/>
    </source>
</evidence>
<dbReference type="PANTHER" id="PTHR34413">
    <property type="entry name" value="PROPHAGE TAIL FIBER ASSEMBLY PROTEIN HOMOLOG TFAE-RELATED-RELATED"/>
    <property type="match status" value="1"/>
</dbReference>
<protein>
    <submittedName>
        <fullName evidence="1">Tail fiber assembly protein</fullName>
    </submittedName>
</protein>
<dbReference type="InterPro" id="IPR003458">
    <property type="entry name" value="Phage_T4_Gp38_tail_assem"/>
</dbReference>
<dbReference type="Proteomes" id="UP001193920">
    <property type="component" value="Unassembled WGS sequence"/>
</dbReference>
<reference evidence="1" key="1">
    <citation type="submission" date="2020-09" db="EMBL/GenBank/DDBJ databases">
        <authorList>
            <person name="Palma L."/>
            <person name="Caballero P."/>
            <person name="Berry C."/>
            <person name="Del Valle E."/>
        </authorList>
    </citation>
    <scope>NUCLEOTIDE SEQUENCE</scope>
    <source>
        <strain evidence="1">M</strain>
    </source>
</reference>
<dbReference type="InterPro" id="IPR051220">
    <property type="entry name" value="TFA_Chaperone"/>
</dbReference>
<reference evidence="1" key="2">
    <citation type="journal article" date="2024" name="Toxins">
        <title>Genome Sequence Analysis of Native Xenorhabdus Strains Isolated from Entomopathogenic Nematodes in Argentina.</title>
        <authorList>
            <person name="Palma L."/>
            <person name="Frizzo L."/>
            <person name="Kaiser S."/>
            <person name="Berry C."/>
            <person name="Caballero P."/>
            <person name="Bode H.B."/>
            <person name="Del Valle E.E."/>
        </authorList>
    </citation>
    <scope>NUCLEOTIDE SEQUENCE</scope>
    <source>
        <strain evidence="1">M</strain>
    </source>
</reference>
<dbReference type="RefSeq" id="WP_323868737.1">
    <property type="nucleotide sequence ID" value="NZ_JACXBF010000167.1"/>
</dbReference>
<dbReference type="EMBL" id="JACXBF010000167">
    <property type="protein sequence ID" value="MBD2800314.1"/>
    <property type="molecule type" value="Genomic_DNA"/>
</dbReference>
<accession>A0AAW3YT99</accession>
<gene>
    <name evidence="1" type="ORF">ID854_07555</name>
</gene>
<dbReference type="AlphaFoldDB" id="A0AAW3YT99"/>